<name>A0A382L5H9_9ZZZZ</name>
<reference evidence="1" key="1">
    <citation type="submission" date="2018-05" db="EMBL/GenBank/DDBJ databases">
        <authorList>
            <person name="Lanie J.A."/>
            <person name="Ng W.-L."/>
            <person name="Kazmierczak K.M."/>
            <person name="Andrzejewski T.M."/>
            <person name="Davidsen T.M."/>
            <person name="Wayne K.J."/>
            <person name="Tettelin H."/>
            <person name="Glass J.I."/>
            <person name="Rusch D."/>
            <person name="Podicherti R."/>
            <person name="Tsui H.-C.T."/>
            <person name="Winkler M.E."/>
        </authorList>
    </citation>
    <scope>NUCLEOTIDE SEQUENCE</scope>
</reference>
<organism evidence="1">
    <name type="scientific">marine metagenome</name>
    <dbReference type="NCBI Taxonomy" id="408172"/>
    <lineage>
        <taxon>unclassified sequences</taxon>
        <taxon>metagenomes</taxon>
        <taxon>ecological metagenomes</taxon>
    </lineage>
</organism>
<proteinExistence type="predicted"/>
<sequence length="153" mass="18075">MLRGHDILCFSSIDWQFIWQGHQEIMSTLAAAGNRVLFVENTGVRRLKFRDLSRVRDRLRNWRRGTKGFREERENLYVYSPIVLPFPYSGVAKRINKWLMVRALRRWMAAIGFRRPLVWTFLPTPLVRDVIRVLDPELTVYYCIDDLASSSTA</sequence>
<feature type="non-terminal residue" evidence="1">
    <location>
        <position position="153"/>
    </location>
</feature>
<dbReference type="AlphaFoldDB" id="A0A382L5H9"/>
<dbReference type="EMBL" id="UINC01085026">
    <property type="protein sequence ID" value="SVC32184.1"/>
    <property type="molecule type" value="Genomic_DNA"/>
</dbReference>
<evidence type="ECO:0000313" key="1">
    <source>
        <dbReference type="EMBL" id="SVC32184.1"/>
    </source>
</evidence>
<gene>
    <name evidence="1" type="ORF">METZ01_LOCUS285038</name>
</gene>
<protein>
    <recommendedName>
        <fullName evidence="2">Glycosyltransferase subfamily 4-like N-terminal domain-containing protein</fullName>
    </recommendedName>
</protein>
<evidence type="ECO:0008006" key="2">
    <source>
        <dbReference type="Google" id="ProtNLM"/>
    </source>
</evidence>
<accession>A0A382L5H9</accession>